<protein>
    <submittedName>
        <fullName evidence="2">Photosystem I assembly protein Ycf3</fullName>
    </submittedName>
</protein>
<dbReference type="OrthoDB" id="5632311at2"/>
<sequence length="379" mass="43311">MFNSFHIDGVKAFDEKNYGVAKDFFLQSIDKNPEVAESYLYLGKCFFFCDEKQQAISPLKKFIELRQNNLDEVANVSYAFDLLGQCYESENKDTAALRCYEMATKIYPSGASAWNNMGLLYIKSALDYLETDLANSAKLFRGAEAFIKKALEICSDNPVFLQSVASWYEQYVEVLERVVEDEDAVQKNIASNFSYAIHYYRKALSVCNEQDLALRNIVLSNLIECLAQYGHHLYKNKDYKKAHETYLEAFFLDPEHLIVINQIGMSLFKQDCFLEARKYFSSILDKTEDKQEIADAWLNIACTYRSEKKWDKAEEALSQAKKFAPKDPSITEEEKKLNESKLAALLISTSQTLFGNSNPDSQVAGSKTVQGTSFQLEFN</sequence>
<reference evidence="2 3" key="1">
    <citation type="submission" date="2015-11" db="EMBL/GenBank/DDBJ databases">
        <title>Genomic analysis of 38 Legionella species identifies large and diverse effector repertoires.</title>
        <authorList>
            <person name="Burstein D."/>
            <person name="Amaro F."/>
            <person name="Zusman T."/>
            <person name="Lifshitz Z."/>
            <person name="Cohen O."/>
            <person name="Gilbert J.A."/>
            <person name="Pupko T."/>
            <person name="Shuman H.A."/>
            <person name="Segal G."/>
        </authorList>
    </citation>
    <scope>NUCLEOTIDE SEQUENCE [LARGE SCALE GENOMIC DNA]</scope>
    <source>
        <strain evidence="2 3">SC-63-C7</strain>
    </source>
</reference>
<organism evidence="2 3">
    <name type="scientific">Legionella santicrucis</name>
    <dbReference type="NCBI Taxonomy" id="45074"/>
    <lineage>
        <taxon>Bacteria</taxon>
        <taxon>Pseudomonadati</taxon>
        <taxon>Pseudomonadota</taxon>
        <taxon>Gammaproteobacteria</taxon>
        <taxon>Legionellales</taxon>
        <taxon>Legionellaceae</taxon>
        <taxon>Legionella</taxon>
    </lineage>
</organism>
<evidence type="ECO:0000313" key="2">
    <source>
        <dbReference type="EMBL" id="KTD53241.1"/>
    </source>
</evidence>
<dbReference type="RefSeq" id="WP_058515556.1">
    <property type="nucleotide sequence ID" value="NZ_CAAAIH010000001.1"/>
</dbReference>
<dbReference type="PANTHER" id="PTHR12558">
    <property type="entry name" value="CELL DIVISION CYCLE 16,23,27"/>
    <property type="match status" value="1"/>
</dbReference>
<feature type="repeat" description="TPR" evidence="1">
    <location>
        <begin position="36"/>
        <end position="69"/>
    </location>
</feature>
<evidence type="ECO:0000313" key="3">
    <source>
        <dbReference type="Proteomes" id="UP000054703"/>
    </source>
</evidence>
<dbReference type="PANTHER" id="PTHR12558:SF13">
    <property type="entry name" value="CELL DIVISION CYCLE PROTEIN 27 HOMOLOG"/>
    <property type="match status" value="1"/>
</dbReference>
<evidence type="ECO:0000256" key="1">
    <source>
        <dbReference type="PROSITE-ProRule" id="PRU00339"/>
    </source>
</evidence>
<dbReference type="SMART" id="SM00028">
    <property type="entry name" value="TPR"/>
    <property type="match status" value="7"/>
</dbReference>
<feature type="repeat" description="TPR" evidence="1">
    <location>
        <begin position="223"/>
        <end position="256"/>
    </location>
</feature>
<dbReference type="SUPFAM" id="SSF48452">
    <property type="entry name" value="TPR-like"/>
    <property type="match status" value="2"/>
</dbReference>
<dbReference type="STRING" id="45074.Lsan_3651"/>
<dbReference type="InterPro" id="IPR019734">
    <property type="entry name" value="TPR_rpt"/>
</dbReference>
<dbReference type="Proteomes" id="UP000054703">
    <property type="component" value="Unassembled WGS sequence"/>
</dbReference>
<dbReference type="EMBL" id="LNYU01000091">
    <property type="protein sequence ID" value="KTD53241.1"/>
    <property type="molecule type" value="Genomic_DNA"/>
</dbReference>
<keyword evidence="1" id="KW-0802">TPR repeat</keyword>
<comment type="caution">
    <text evidence="2">The sequence shown here is derived from an EMBL/GenBank/DDBJ whole genome shotgun (WGS) entry which is preliminary data.</text>
</comment>
<dbReference type="InterPro" id="IPR011990">
    <property type="entry name" value="TPR-like_helical_dom_sf"/>
</dbReference>
<dbReference type="PATRIC" id="fig|45074.5.peg.3924"/>
<gene>
    <name evidence="2" type="ORF">Lsan_3651</name>
</gene>
<name>A0A0W0Y8F1_9GAMM</name>
<proteinExistence type="predicted"/>
<accession>A0A0W0Y8F1</accession>
<keyword evidence="3" id="KW-1185">Reference proteome</keyword>
<dbReference type="AlphaFoldDB" id="A0A0W0Y8F1"/>
<dbReference type="Pfam" id="PF13181">
    <property type="entry name" value="TPR_8"/>
    <property type="match status" value="1"/>
</dbReference>
<feature type="repeat" description="TPR" evidence="1">
    <location>
        <begin position="77"/>
        <end position="110"/>
    </location>
</feature>
<feature type="repeat" description="TPR" evidence="1">
    <location>
        <begin position="294"/>
        <end position="327"/>
    </location>
</feature>
<dbReference type="Gene3D" id="1.25.40.10">
    <property type="entry name" value="Tetratricopeptide repeat domain"/>
    <property type="match status" value="2"/>
</dbReference>
<dbReference type="PROSITE" id="PS50005">
    <property type="entry name" value="TPR"/>
    <property type="match status" value="4"/>
</dbReference>